<dbReference type="EMBL" id="NWUO01000012">
    <property type="protein sequence ID" value="PNS10815.1"/>
    <property type="molecule type" value="Genomic_DNA"/>
</dbReference>
<sequence>MRDLALNEIAIVSGGITPCEIAGFVGNRLASSIFGGVAAAVTGGSIGYLHGGNAMGVLGLGIIGQFVGAWLRPVSVALAA</sequence>
<accession>A0A2K1Q6Z4</accession>
<dbReference type="Proteomes" id="UP000236345">
    <property type="component" value="Unassembled WGS sequence"/>
</dbReference>
<evidence type="ECO:0000313" key="1">
    <source>
        <dbReference type="EMBL" id="PNS10815.1"/>
    </source>
</evidence>
<dbReference type="AlphaFoldDB" id="A0A2K1Q6Z4"/>
<gene>
    <name evidence="1" type="ORF">COO59_15825</name>
</gene>
<proteinExistence type="predicted"/>
<dbReference type="RefSeq" id="WP_103060732.1">
    <property type="nucleotide sequence ID" value="NZ_BSOF01000011.1"/>
</dbReference>
<comment type="caution">
    <text evidence="1">The sequence shown here is derived from an EMBL/GenBank/DDBJ whole genome shotgun (WGS) entry which is preliminary data.</text>
</comment>
<keyword evidence="2" id="KW-1185">Reference proteome</keyword>
<reference evidence="2" key="1">
    <citation type="submission" date="2017-09" db="EMBL/GenBank/DDBJ databases">
        <authorList>
            <person name="Palmer M."/>
            <person name="Steenkamp E.T."/>
            <person name="Coetzee M.P."/>
            <person name="Avontuur J.R."/>
            <person name="Van Zyl E."/>
            <person name="Chan W.-Y."/>
            <person name="Blom J."/>
            <person name="Venter S.N."/>
        </authorList>
    </citation>
    <scope>NUCLEOTIDE SEQUENCE [LARGE SCALE GENOMIC DNA]</scope>
    <source>
        <strain evidence="2">QC88-366</strain>
    </source>
</reference>
<evidence type="ECO:0000313" key="2">
    <source>
        <dbReference type="Proteomes" id="UP000236345"/>
    </source>
</evidence>
<protein>
    <submittedName>
        <fullName evidence="1">Uncharacterized protein</fullName>
    </submittedName>
</protein>
<organism evidence="1 2">
    <name type="scientific">Mixta theicola</name>
    <dbReference type="NCBI Taxonomy" id="1458355"/>
    <lineage>
        <taxon>Bacteria</taxon>
        <taxon>Pseudomonadati</taxon>
        <taxon>Pseudomonadota</taxon>
        <taxon>Gammaproteobacteria</taxon>
        <taxon>Enterobacterales</taxon>
        <taxon>Erwiniaceae</taxon>
        <taxon>Mixta</taxon>
    </lineage>
</organism>
<name>A0A2K1Q6Z4_9GAMM</name>